<gene>
    <name evidence="1" type="ORF">BDP27DRAFT_1368093</name>
</gene>
<dbReference type="EMBL" id="JADNRY010000148">
    <property type="protein sequence ID" value="KAF9063367.1"/>
    <property type="molecule type" value="Genomic_DNA"/>
</dbReference>
<comment type="caution">
    <text evidence="1">The sequence shown here is derived from an EMBL/GenBank/DDBJ whole genome shotgun (WGS) entry which is preliminary data.</text>
</comment>
<keyword evidence="2" id="KW-1185">Reference proteome</keyword>
<evidence type="ECO:0000313" key="1">
    <source>
        <dbReference type="EMBL" id="KAF9063367.1"/>
    </source>
</evidence>
<dbReference type="Proteomes" id="UP000772434">
    <property type="component" value="Unassembled WGS sequence"/>
</dbReference>
<protein>
    <submittedName>
        <fullName evidence="1">Uncharacterized protein</fullName>
    </submittedName>
</protein>
<dbReference type="AlphaFoldDB" id="A0A9P5PHN1"/>
<name>A0A9P5PHN1_9AGAR</name>
<proteinExistence type="predicted"/>
<evidence type="ECO:0000313" key="2">
    <source>
        <dbReference type="Proteomes" id="UP000772434"/>
    </source>
</evidence>
<organism evidence="1 2">
    <name type="scientific">Rhodocollybia butyracea</name>
    <dbReference type="NCBI Taxonomy" id="206335"/>
    <lineage>
        <taxon>Eukaryota</taxon>
        <taxon>Fungi</taxon>
        <taxon>Dikarya</taxon>
        <taxon>Basidiomycota</taxon>
        <taxon>Agaricomycotina</taxon>
        <taxon>Agaricomycetes</taxon>
        <taxon>Agaricomycetidae</taxon>
        <taxon>Agaricales</taxon>
        <taxon>Marasmiineae</taxon>
        <taxon>Omphalotaceae</taxon>
        <taxon>Rhodocollybia</taxon>
    </lineage>
</organism>
<sequence>MPNNIIQTLDPPIRAGTPHNPVTLGPVHSRHVPVAELTQVKVGGLLHAFAGHQVGVRRARVVRAETGDSPRMGFGDVGEVDLSGDEICQSQKQREGEMEEKEEEDRPRDGLVDMSQKLYLRYYYRAIHVRVGRRGQRGVVLWRWRRWLWRMYSVVRMDVTNLSATESAAEGAQAVKYPAAANEGVVVSVRNQEENCGCCQFEERNWEGKSSSWNQSLHLVSTLVKRGEGLVETLFRIEKFSGPIRVLNIVRTTEDVHESWKRKATC</sequence>
<reference evidence="1" key="1">
    <citation type="submission" date="2020-11" db="EMBL/GenBank/DDBJ databases">
        <authorList>
            <consortium name="DOE Joint Genome Institute"/>
            <person name="Ahrendt S."/>
            <person name="Riley R."/>
            <person name="Andreopoulos W."/>
            <person name="Labutti K."/>
            <person name="Pangilinan J."/>
            <person name="Ruiz-Duenas F.J."/>
            <person name="Barrasa J.M."/>
            <person name="Sanchez-Garcia M."/>
            <person name="Camarero S."/>
            <person name="Miyauchi S."/>
            <person name="Serrano A."/>
            <person name="Linde D."/>
            <person name="Babiker R."/>
            <person name="Drula E."/>
            <person name="Ayuso-Fernandez I."/>
            <person name="Pacheco R."/>
            <person name="Padilla G."/>
            <person name="Ferreira P."/>
            <person name="Barriuso J."/>
            <person name="Kellner H."/>
            <person name="Castanera R."/>
            <person name="Alfaro M."/>
            <person name="Ramirez L."/>
            <person name="Pisabarro A.G."/>
            <person name="Kuo A."/>
            <person name="Tritt A."/>
            <person name="Lipzen A."/>
            <person name="He G."/>
            <person name="Yan M."/>
            <person name="Ng V."/>
            <person name="Cullen D."/>
            <person name="Martin F."/>
            <person name="Rosso M.-N."/>
            <person name="Henrissat B."/>
            <person name="Hibbett D."/>
            <person name="Martinez A.T."/>
            <person name="Grigoriev I.V."/>
        </authorList>
    </citation>
    <scope>NUCLEOTIDE SEQUENCE</scope>
    <source>
        <strain evidence="1">AH 40177</strain>
    </source>
</reference>
<accession>A0A9P5PHN1</accession>